<organism evidence="1">
    <name type="scientific">marine metagenome</name>
    <dbReference type="NCBI Taxonomy" id="408172"/>
    <lineage>
        <taxon>unclassified sequences</taxon>
        <taxon>metagenomes</taxon>
        <taxon>ecological metagenomes</taxon>
    </lineage>
</organism>
<evidence type="ECO:0008006" key="2">
    <source>
        <dbReference type="Google" id="ProtNLM"/>
    </source>
</evidence>
<sequence length="57" mass="6384">MQTDIQPTMNDDAVMDFIANGYVILGNVISEPFNQECNDLTGGGVNEFVQQDSFRRQ</sequence>
<reference evidence="1" key="1">
    <citation type="submission" date="2018-05" db="EMBL/GenBank/DDBJ databases">
        <authorList>
            <person name="Lanie J.A."/>
            <person name="Ng W.-L."/>
            <person name="Kazmierczak K.M."/>
            <person name="Andrzejewski T.M."/>
            <person name="Davidsen T.M."/>
            <person name="Wayne K.J."/>
            <person name="Tettelin H."/>
            <person name="Glass J.I."/>
            <person name="Rusch D."/>
            <person name="Podicherti R."/>
            <person name="Tsui H.-C.T."/>
            <person name="Winkler M.E."/>
        </authorList>
    </citation>
    <scope>NUCLEOTIDE SEQUENCE</scope>
</reference>
<gene>
    <name evidence="1" type="ORF">METZ01_LOCUS191672</name>
</gene>
<proteinExistence type="predicted"/>
<feature type="non-terminal residue" evidence="1">
    <location>
        <position position="57"/>
    </location>
</feature>
<name>A0A382DK86_9ZZZZ</name>
<protein>
    <recommendedName>
        <fullName evidence="2">Phytanoyl-CoA dioxygenase</fullName>
    </recommendedName>
</protein>
<dbReference type="AlphaFoldDB" id="A0A382DK86"/>
<dbReference type="EMBL" id="UINC01039805">
    <property type="protein sequence ID" value="SVB38818.1"/>
    <property type="molecule type" value="Genomic_DNA"/>
</dbReference>
<evidence type="ECO:0000313" key="1">
    <source>
        <dbReference type="EMBL" id="SVB38818.1"/>
    </source>
</evidence>
<accession>A0A382DK86</accession>